<dbReference type="GO" id="GO:0006417">
    <property type="term" value="P:regulation of translation"/>
    <property type="evidence" value="ECO:0007669"/>
    <property type="project" value="UniProtKB-KW"/>
</dbReference>
<evidence type="ECO:0000313" key="6">
    <source>
        <dbReference type="Proteomes" id="UP000015105"/>
    </source>
</evidence>
<reference evidence="6" key="1">
    <citation type="journal article" date="2014" name="Science">
        <title>Ancient hybridizations among the ancestral genomes of bread wheat.</title>
        <authorList>
            <consortium name="International Wheat Genome Sequencing Consortium,"/>
            <person name="Marcussen T."/>
            <person name="Sandve S.R."/>
            <person name="Heier L."/>
            <person name="Spannagl M."/>
            <person name="Pfeifer M."/>
            <person name="Jakobsen K.S."/>
            <person name="Wulff B.B."/>
            <person name="Steuernagel B."/>
            <person name="Mayer K.F."/>
            <person name="Olsen O.A."/>
        </authorList>
    </citation>
    <scope>NUCLEOTIDE SEQUENCE [LARGE SCALE GENOMIC DNA]</scope>
    <source>
        <strain evidence="6">cv. AL8/78</strain>
    </source>
</reference>
<dbReference type="Gramene" id="AET3Gv21235900.4">
    <property type="protein sequence ID" value="AET3Gv21235900.4"/>
    <property type="gene ID" value="AET3Gv21235900"/>
</dbReference>
<dbReference type="InterPro" id="IPR016024">
    <property type="entry name" value="ARM-type_fold"/>
</dbReference>
<dbReference type="AlphaFoldDB" id="A0A453GVR7"/>
<feature type="domain" description="PUM-HD" evidence="4">
    <location>
        <begin position="1"/>
        <end position="161"/>
    </location>
</feature>
<dbReference type="PANTHER" id="PTHR12537:SF185">
    <property type="entry name" value="PUM-HD DOMAIN-CONTAINING PROTEIN"/>
    <property type="match status" value="1"/>
</dbReference>
<reference evidence="5" key="4">
    <citation type="submission" date="2019-03" db="UniProtKB">
        <authorList>
            <consortium name="EnsemblPlants"/>
        </authorList>
    </citation>
    <scope>IDENTIFICATION</scope>
</reference>
<dbReference type="EnsemblPlants" id="AET3Gv21235900.4">
    <property type="protein sequence ID" value="AET3Gv21235900.4"/>
    <property type="gene ID" value="AET3Gv21235900"/>
</dbReference>
<feature type="repeat" description="Pumilio" evidence="3">
    <location>
        <begin position="100"/>
        <end position="135"/>
    </location>
</feature>
<dbReference type="PANTHER" id="PTHR12537">
    <property type="entry name" value="RNA BINDING PROTEIN PUMILIO-RELATED"/>
    <property type="match status" value="1"/>
</dbReference>
<name>A0A453GVR7_AEGTS</name>
<proteinExistence type="predicted"/>
<dbReference type="InterPro" id="IPR033133">
    <property type="entry name" value="PUM-HD"/>
</dbReference>
<evidence type="ECO:0000256" key="3">
    <source>
        <dbReference type="PROSITE-ProRule" id="PRU00317"/>
    </source>
</evidence>
<keyword evidence="1" id="KW-0677">Repeat</keyword>
<keyword evidence="6" id="KW-1185">Reference proteome</keyword>
<evidence type="ECO:0000256" key="2">
    <source>
        <dbReference type="ARBA" id="ARBA00022845"/>
    </source>
</evidence>
<dbReference type="PROSITE" id="PS50302">
    <property type="entry name" value="PUM"/>
    <property type="match status" value="2"/>
</dbReference>
<dbReference type="SMART" id="SM00025">
    <property type="entry name" value="Pumilio"/>
    <property type="match status" value="2"/>
</dbReference>
<accession>A0A453GVR7</accession>
<dbReference type="GO" id="GO:0003729">
    <property type="term" value="F:mRNA binding"/>
    <property type="evidence" value="ECO:0007669"/>
    <property type="project" value="TreeGrafter"/>
</dbReference>
<evidence type="ECO:0000256" key="1">
    <source>
        <dbReference type="ARBA" id="ARBA00022737"/>
    </source>
</evidence>
<reference evidence="5" key="5">
    <citation type="journal article" date="2021" name="G3 (Bethesda)">
        <title>Aegilops tauschii genome assembly Aet v5.0 features greater sequence contiguity and improved annotation.</title>
        <authorList>
            <person name="Wang L."/>
            <person name="Zhu T."/>
            <person name="Rodriguez J.C."/>
            <person name="Deal K.R."/>
            <person name="Dubcovsky J."/>
            <person name="McGuire P.E."/>
            <person name="Lux T."/>
            <person name="Spannagl M."/>
            <person name="Mayer K.F.X."/>
            <person name="Baldrich P."/>
            <person name="Meyers B.C."/>
            <person name="Huo N."/>
            <person name="Gu Y.Q."/>
            <person name="Zhou H."/>
            <person name="Devos K.M."/>
            <person name="Bennetzen J.L."/>
            <person name="Unver T."/>
            <person name="Budak H."/>
            <person name="Gulick P.J."/>
            <person name="Galiba G."/>
            <person name="Kalapos B."/>
            <person name="Nelson D.R."/>
            <person name="Li P."/>
            <person name="You F.M."/>
            <person name="Luo M.C."/>
            <person name="Dvorak J."/>
        </authorList>
    </citation>
    <scope>NUCLEOTIDE SEQUENCE [LARGE SCALE GENOMIC DNA]</scope>
    <source>
        <strain evidence="5">cv. AL8/78</strain>
    </source>
</reference>
<evidence type="ECO:0000313" key="5">
    <source>
        <dbReference type="EnsemblPlants" id="AET3Gv21235900.4"/>
    </source>
</evidence>
<dbReference type="Pfam" id="PF00806">
    <property type="entry name" value="PUF"/>
    <property type="match status" value="3"/>
</dbReference>
<evidence type="ECO:0000259" key="4">
    <source>
        <dbReference type="PROSITE" id="PS50303"/>
    </source>
</evidence>
<reference evidence="5" key="3">
    <citation type="journal article" date="2017" name="Nature">
        <title>Genome sequence of the progenitor of the wheat D genome Aegilops tauschii.</title>
        <authorList>
            <person name="Luo M.C."/>
            <person name="Gu Y.Q."/>
            <person name="Puiu D."/>
            <person name="Wang H."/>
            <person name="Twardziok S.O."/>
            <person name="Deal K.R."/>
            <person name="Huo N."/>
            <person name="Zhu T."/>
            <person name="Wang L."/>
            <person name="Wang Y."/>
            <person name="McGuire P.E."/>
            <person name="Liu S."/>
            <person name="Long H."/>
            <person name="Ramasamy R.K."/>
            <person name="Rodriguez J.C."/>
            <person name="Van S.L."/>
            <person name="Yuan L."/>
            <person name="Wang Z."/>
            <person name="Xia Z."/>
            <person name="Xiao L."/>
            <person name="Anderson O.D."/>
            <person name="Ouyang S."/>
            <person name="Liang Y."/>
            <person name="Zimin A.V."/>
            <person name="Pertea G."/>
            <person name="Qi P."/>
            <person name="Bennetzen J.L."/>
            <person name="Dai X."/>
            <person name="Dawson M.W."/>
            <person name="Muller H.G."/>
            <person name="Kugler K."/>
            <person name="Rivarola-Duarte L."/>
            <person name="Spannagl M."/>
            <person name="Mayer K.F.X."/>
            <person name="Lu F.H."/>
            <person name="Bevan M.W."/>
            <person name="Leroy P."/>
            <person name="Li P."/>
            <person name="You F.M."/>
            <person name="Sun Q."/>
            <person name="Liu Z."/>
            <person name="Lyons E."/>
            <person name="Wicker T."/>
            <person name="Salzberg S.L."/>
            <person name="Devos K.M."/>
            <person name="Dvorak J."/>
        </authorList>
    </citation>
    <scope>NUCLEOTIDE SEQUENCE [LARGE SCALE GENOMIC DNA]</scope>
    <source>
        <strain evidence="5">cv. AL8/78</strain>
    </source>
</reference>
<organism evidence="5 6">
    <name type="scientific">Aegilops tauschii subsp. strangulata</name>
    <name type="common">Goatgrass</name>
    <dbReference type="NCBI Taxonomy" id="200361"/>
    <lineage>
        <taxon>Eukaryota</taxon>
        <taxon>Viridiplantae</taxon>
        <taxon>Streptophyta</taxon>
        <taxon>Embryophyta</taxon>
        <taxon>Tracheophyta</taxon>
        <taxon>Spermatophyta</taxon>
        <taxon>Magnoliopsida</taxon>
        <taxon>Liliopsida</taxon>
        <taxon>Poales</taxon>
        <taxon>Poaceae</taxon>
        <taxon>BOP clade</taxon>
        <taxon>Pooideae</taxon>
        <taxon>Triticodae</taxon>
        <taxon>Triticeae</taxon>
        <taxon>Triticinae</taxon>
        <taxon>Aegilops</taxon>
    </lineage>
</organism>
<dbReference type="InterPro" id="IPR001313">
    <property type="entry name" value="Pumilio_RNA-bd_rpt"/>
</dbReference>
<dbReference type="GO" id="GO:0005737">
    <property type="term" value="C:cytoplasm"/>
    <property type="evidence" value="ECO:0007669"/>
    <property type="project" value="TreeGrafter"/>
</dbReference>
<feature type="repeat" description="Pumilio" evidence="3">
    <location>
        <begin position="58"/>
        <end position="93"/>
    </location>
</feature>
<dbReference type="PROSITE" id="PS50303">
    <property type="entry name" value="PUM_HD"/>
    <property type="match status" value="1"/>
</dbReference>
<dbReference type="InterPro" id="IPR011989">
    <property type="entry name" value="ARM-like"/>
</dbReference>
<dbReference type="Gene3D" id="1.25.10.10">
    <property type="entry name" value="Leucine-rich Repeat Variant"/>
    <property type="match status" value="1"/>
</dbReference>
<sequence>MDDFDAYTFPILWMHFFYKTCFVLTTILSHLHSSITELISQHVMEHGKPHERSAIIEKLIGQIVQMSQQKFASNVIEKCLSFGNPVERQILIGEMLGSTEESEHLEVMMKDQFANYVVQKVLETCDDQQREAILTRIKAHLNTLKKYTYGKHIVARVEKLVAAGEKRLGLQPSRVLPED</sequence>
<keyword evidence="2" id="KW-0810">Translation regulation</keyword>
<reference evidence="6" key="2">
    <citation type="journal article" date="2017" name="Nat. Plants">
        <title>The Aegilops tauschii genome reveals multiple impacts of transposons.</title>
        <authorList>
            <person name="Zhao G."/>
            <person name="Zou C."/>
            <person name="Li K."/>
            <person name="Wang K."/>
            <person name="Li T."/>
            <person name="Gao L."/>
            <person name="Zhang X."/>
            <person name="Wang H."/>
            <person name="Yang Z."/>
            <person name="Liu X."/>
            <person name="Jiang W."/>
            <person name="Mao L."/>
            <person name="Kong X."/>
            <person name="Jiao Y."/>
            <person name="Jia J."/>
        </authorList>
    </citation>
    <scope>NUCLEOTIDE SEQUENCE [LARGE SCALE GENOMIC DNA]</scope>
    <source>
        <strain evidence="6">cv. AL8/78</strain>
    </source>
</reference>
<protein>
    <recommendedName>
        <fullName evidence="4">PUM-HD domain-containing protein</fullName>
    </recommendedName>
</protein>
<dbReference type="SUPFAM" id="SSF48371">
    <property type="entry name" value="ARM repeat"/>
    <property type="match status" value="1"/>
</dbReference>
<dbReference type="Proteomes" id="UP000015105">
    <property type="component" value="Chromosome 3D"/>
</dbReference>